<evidence type="ECO:0000256" key="3">
    <source>
        <dbReference type="ARBA" id="ARBA00022475"/>
    </source>
</evidence>
<keyword evidence="2" id="KW-0813">Transport</keyword>
<sequence>RTPVHCLHLFSPLSPDCTIPEYIQHIAQVLDMSYNQISVIKKNDFVHLFNLQNLNVSNNQIKEVDDGAFRDLTTLQELNLACNKLNSVTKGFFWNLFNLTVLVMLNVSGNYLYDIYKIQMLLQTFNSTLVKLNIYYLGEQTVKTLFKPVCLLSSLRTDK</sequence>
<keyword evidence="5 13" id="KW-0812">Transmembrane</keyword>
<evidence type="ECO:0000256" key="12">
    <source>
        <dbReference type="ARBA" id="ARBA00023303"/>
    </source>
</evidence>
<keyword evidence="4" id="KW-0433">Leucine-rich repeat</keyword>
<dbReference type="PANTHER" id="PTHR46473:SF10">
    <property type="entry name" value="LD45603P-RELATED"/>
    <property type="match status" value="1"/>
</dbReference>
<dbReference type="AlphaFoldDB" id="A0AAY5EJG0"/>
<evidence type="ECO:0000256" key="5">
    <source>
        <dbReference type="ARBA" id="ARBA00022692"/>
    </source>
</evidence>
<keyword evidence="9" id="KW-0406">Ion transport</keyword>
<dbReference type="InterPro" id="IPR051432">
    <property type="entry name" value="KCNMA1_auxiliary"/>
</dbReference>
<dbReference type="PANTHER" id="PTHR46473">
    <property type="entry name" value="GH08155P"/>
    <property type="match status" value="1"/>
</dbReference>
<keyword evidence="15" id="KW-1185">Reference proteome</keyword>
<evidence type="ECO:0000256" key="1">
    <source>
        <dbReference type="ARBA" id="ARBA00004162"/>
    </source>
</evidence>
<organism evidence="14 15">
    <name type="scientific">Electrophorus electricus</name>
    <name type="common">Electric eel</name>
    <name type="synonym">Gymnotus electricus</name>
    <dbReference type="NCBI Taxonomy" id="8005"/>
    <lineage>
        <taxon>Eukaryota</taxon>
        <taxon>Metazoa</taxon>
        <taxon>Chordata</taxon>
        <taxon>Craniata</taxon>
        <taxon>Vertebrata</taxon>
        <taxon>Euteleostomi</taxon>
        <taxon>Actinopterygii</taxon>
        <taxon>Neopterygii</taxon>
        <taxon>Teleostei</taxon>
        <taxon>Ostariophysi</taxon>
        <taxon>Gymnotiformes</taxon>
        <taxon>Gymnotoidei</taxon>
        <taxon>Gymnotidae</taxon>
        <taxon>Electrophorus</taxon>
    </lineage>
</organism>
<evidence type="ECO:0000256" key="10">
    <source>
        <dbReference type="ARBA" id="ARBA00023136"/>
    </source>
</evidence>
<dbReference type="SMART" id="SM00369">
    <property type="entry name" value="LRR_TYP"/>
    <property type="match status" value="3"/>
</dbReference>
<dbReference type="InterPro" id="IPR032675">
    <property type="entry name" value="LRR_dom_sf"/>
</dbReference>
<keyword evidence="10 13" id="KW-0472">Membrane</keyword>
<evidence type="ECO:0000256" key="2">
    <source>
        <dbReference type="ARBA" id="ARBA00022448"/>
    </source>
</evidence>
<keyword evidence="11" id="KW-1015">Disulfide bond</keyword>
<feature type="transmembrane region" description="Helical" evidence="13">
    <location>
        <begin position="92"/>
        <end position="113"/>
    </location>
</feature>
<dbReference type="GO" id="GO:0034220">
    <property type="term" value="P:monoatomic ion transmembrane transport"/>
    <property type="evidence" value="ECO:0007669"/>
    <property type="project" value="UniProtKB-KW"/>
</dbReference>
<dbReference type="Gene3D" id="3.80.10.10">
    <property type="entry name" value="Ribonuclease Inhibitor"/>
    <property type="match status" value="1"/>
</dbReference>
<proteinExistence type="predicted"/>
<reference evidence="14" key="3">
    <citation type="submission" date="2025-09" db="UniProtKB">
        <authorList>
            <consortium name="Ensembl"/>
        </authorList>
    </citation>
    <scope>IDENTIFICATION</scope>
</reference>
<keyword evidence="8 13" id="KW-1133">Transmembrane helix</keyword>
<evidence type="ECO:0000313" key="15">
    <source>
        <dbReference type="Proteomes" id="UP000314983"/>
    </source>
</evidence>
<dbReference type="GeneTree" id="ENSGT01120000277724"/>
<comment type="subcellular location">
    <subcellularLocation>
        <location evidence="1">Cell membrane</location>
        <topology evidence="1">Single-pass membrane protein</topology>
    </subcellularLocation>
</comment>
<keyword evidence="6" id="KW-0732">Signal</keyword>
<reference evidence="14" key="2">
    <citation type="submission" date="2025-08" db="UniProtKB">
        <authorList>
            <consortium name="Ensembl"/>
        </authorList>
    </citation>
    <scope>IDENTIFICATION</scope>
</reference>
<accession>A0AAY5EJG0</accession>
<dbReference type="Pfam" id="PF13855">
    <property type="entry name" value="LRR_8"/>
    <property type="match status" value="1"/>
</dbReference>
<evidence type="ECO:0000256" key="4">
    <source>
        <dbReference type="ARBA" id="ARBA00022614"/>
    </source>
</evidence>
<dbReference type="InterPro" id="IPR003591">
    <property type="entry name" value="Leu-rich_rpt_typical-subtyp"/>
</dbReference>
<evidence type="ECO:0000313" key="14">
    <source>
        <dbReference type="Ensembl" id="ENSEEEP00000057063.1"/>
    </source>
</evidence>
<evidence type="ECO:0000256" key="7">
    <source>
        <dbReference type="ARBA" id="ARBA00022737"/>
    </source>
</evidence>
<evidence type="ECO:0000256" key="6">
    <source>
        <dbReference type="ARBA" id="ARBA00022729"/>
    </source>
</evidence>
<dbReference type="GO" id="GO:0005886">
    <property type="term" value="C:plasma membrane"/>
    <property type="evidence" value="ECO:0007669"/>
    <property type="project" value="UniProtKB-SubCell"/>
</dbReference>
<reference evidence="14 15" key="1">
    <citation type="submission" date="2020-05" db="EMBL/GenBank/DDBJ databases">
        <title>Electrophorus electricus (electric eel) genome, fEleEle1, primary haplotype.</title>
        <authorList>
            <person name="Myers G."/>
            <person name="Meyer A."/>
            <person name="Fedrigo O."/>
            <person name="Formenti G."/>
            <person name="Rhie A."/>
            <person name="Tracey A."/>
            <person name="Sims Y."/>
            <person name="Jarvis E.D."/>
        </authorList>
    </citation>
    <scope>NUCLEOTIDE SEQUENCE [LARGE SCALE GENOMIC DNA]</scope>
</reference>
<evidence type="ECO:0000256" key="9">
    <source>
        <dbReference type="ARBA" id="ARBA00023065"/>
    </source>
</evidence>
<evidence type="ECO:0000256" key="13">
    <source>
        <dbReference type="SAM" id="Phobius"/>
    </source>
</evidence>
<dbReference type="InterPro" id="IPR001611">
    <property type="entry name" value="Leu-rich_rpt"/>
</dbReference>
<protein>
    <submittedName>
        <fullName evidence="14">Uncharacterized protein</fullName>
    </submittedName>
</protein>
<dbReference type="Ensembl" id="ENSEEET00000057245.1">
    <property type="protein sequence ID" value="ENSEEEP00000057063.1"/>
    <property type="gene ID" value="ENSEEEG00000026069.1"/>
</dbReference>
<keyword evidence="7" id="KW-0677">Repeat</keyword>
<evidence type="ECO:0000256" key="8">
    <source>
        <dbReference type="ARBA" id="ARBA00022989"/>
    </source>
</evidence>
<evidence type="ECO:0000256" key="11">
    <source>
        <dbReference type="ARBA" id="ARBA00023157"/>
    </source>
</evidence>
<dbReference type="SUPFAM" id="SSF52058">
    <property type="entry name" value="L domain-like"/>
    <property type="match status" value="1"/>
</dbReference>
<dbReference type="Proteomes" id="UP000314983">
    <property type="component" value="Chromosome 5"/>
</dbReference>
<name>A0AAY5EJG0_ELEEL</name>
<keyword evidence="12" id="KW-0407">Ion channel</keyword>
<dbReference type="PROSITE" id="PS51450">
    <property type="entry name" value="LRR"/>
    <property type="match status" value="1"/>
</dbReference>
<keyword evidence="3" id="KW-1003">Cell membrane</keyword>